<proteinExistence type="predicted"/>
<comment type="caution">
    <text evidence="1">The sequence shown here is derived from an EMBL/GenBank/DDBJ whole genome shotgun (WGS) entry which is preliminary data.</text>
</comment>
<name>A0ACC0JDJ4_CHOFU</name>
<evidence type="ECO:0000313" key="2">
    <source>
        <dbReference type="Proteomes" id="UP001064048"/>
    </source>
</evidence>
<evidence type="ECO:0000313" key="1">
    <source>
        <dbReference type="EMBL" id="KAI8422100.1"/>
    </source>
</evidence>
<accession>A0ACC0JDJ4</accession>
<protein>
    <submittedName>
        <fullName evidence="1">Uncharacterized protein</fullName>
    </submittedName>
</protein>
<dbReference type="Proteomes" id="UP001064048">
    <property type="component" value="Chromosome 16"/>
</dbReference>
<gene>
    <name evidence="1" type="ORF">MSG28_009988</name>
</gene>
<reference evidence="1 2" key="1">
    <citation type="journal article" date="2022" name="Genome Biol. Evol.">
        <title>The Spruce Budworm Genome: Reconstructing the Evolutionary History of Antifreeze Proteins.</title>
        <authorList>
            <person name="Beliveau C."/>
            <person name="Gagne P."/>
            <person name="Picq S."/>
            <person name="Vernygora O."/>
            <person name="Keeling C.I."/>
            <person name="Pinkney K."/>
            <person name="Doucet D."/>
            <person name="Wen F."/>
            <person name="Johnston J.S."/>
            <person name="Maaroufi H."/>
            <person name="Boyle B."/>
            <person name="Laroche J."/>
            <person name="Dewar K."/>
            <person name="Juretic N."/>
            <person name="Blackburn G."/>
            <person name="Nisole A."/>
            <person name="Brunet B."/>
            <person name="Brandao M."/>
            <person name="Lumley L."/>
            <person name="Duan J."/>
            <person name="Quan G."/>
            <person name="Lucarotti C.J."/>
            <person name="Roe A.D."/>
            <person name="Sperling F.A.H."/>
            <person name="Levesque R.C."/>
            <person name="Cusson M."/>
        </authorList>
    </citation>
    <scope>NUCLEOTIDE SEQUENCE [LARGE SCALE GENOMIC DNA]</scope>
    <source>
        <strain evidence="1">Glfc:IPQL:Cfum</strain>
    </source>
</reference>
<dbReference type="EMBL" id="CM046116">
    <property type="protein sequence ID" value="KAI8422100.1"/>
    <property type="molecule type" value="Genomic_DNA"/>
</dbReference>
<keyword evidence="2" id="KW-1185">Reference proteome</keyword>
<sequence>MTGDSGDVSRTNPDSIRGYYMGSVLPPLLWSTKSHRKKEQATIEISIQSYIWGPKSKDPMGVKNELWGKSESSTLHKAITQNDRKATPLNLKDSTIQNNEILTDDKTKLTEWAGKSLHGRHRHDLCQVNVDKEASNAWLSRGELFPETEGFMMAIQDQRIYTTNTTKLTMKKLDRWGFERKKERKYLSVYHMCDGLGRQFSYTCPNTTLFQQRMLICDHWYMVNCSKSESDYSANLLIGDSCSVNIDVPPGQRDKPFVSEADMQQRTPRPDILSVPPNGNYYDGLKESETKYPGNSIVGIVDTISTNNGLDSAKQNYRPPSSWSMGIGERPKTPNRPRPTPNIQTNLPEEDNLTGAASQRPSLAFESTPSDRFTQNTGFPVTSTDNDDRTSVSRSTTEAVSSEEFHLDVRMKDKEDPVVTFIKRFDPNSPDSIKTSMTKSEILNINQQLPDAQVSSEEDRTPRKNKDNGNTANRIAGDRTKGFTESSRFDSVNVKPTEPTDTFKPSIPNKELLPPKSETSDPPSTTIGPPIYYEWKWAVPAFDLEPPKADNLTINATAITALPQSRNAGRSPFSSVTRPTPVEDEVRAPERNSEYNISSYFIPDYVFPLDKPHPGYSNDDAETSFNVKVARPGRASYGENPACPQCHPAYVVPGTCEPCVVKRCLQLRLNGEGYQLGSTLGGIFLMA</sequence>
<organism evidence="1 2">
    <name type="scientific">Choristoneura fumiferana</name>
    <name type="common">Spruce budworm moth</name>
    <name type="synonym">Archips fumiferana</name>
    <dbReference type="NCBI Taxonomy" id="7141"/>
    <lineage>
        <taxon>Eukaryota</taxon>
        <taxon>Metazoa</taxon>
        <taxon>Ecdysozoa</taxon>
        <taxon>Arthropoda</taxon>
        <taxon>Hexapoda</taxon>
        <taxon>Insecta</taxon>
        <taxon>Pterygota</taxon>
        <taxon>Neoptera</taxon>
        <taxon>Endopterygota</taxon>
        <taxon>Lepidoptera</taxon>
        <taxon>Glossata</taxon>
        <taxon>Ditrysia</taxon>
        <taxon>Tortricoidea</taxon>
        <taxon>Tortricidae</taxon>
        <taxon>Tortricinae</taxon>
        <taxon>Choristoneura</taxon>
    </lineage>
</organism>